<feature type="domain" description="Glycosyl hydrolase family 31 C-terminal" evidence="5">
    <location>
        <begin position="612"/>
        <end position="701"/>
    </location>
</feature>
<dbReference type="EMBL" id="LR785367">
    <property type="protein sequence ID" value="CAB3248268.1"/>
    <property type="molecule type" value="mRNA"/>
</dbReference>
<dbReference type="GO" id="GO:0005975">
    <property type="term" value="P:carbohydrate metabolic process"/>
    <property type="evidence" value="ECO:0007669"/>
    <property type="project" value="InterPro"/>
</dbReference>
<dbReference type="Gene3D" id="2.60.40.1180">
    <property type="entry name" value="Golgi alpha-mannosidase II"/>
    <property type="match status" value="1"/>
</dbReference>
<evidence type="ECO:0000256" key="3">
    <source>
        <dbReference type="SAM" id="SignalP"/>
    </source>
</evidence>
<dbReference type="InterPro" id="IPR048395">
    <property type="entry name" value="Glyco_hydro_31_C"/>
</dbReference>
<dbReference type="SUPFAM" id="SSF51445">
    <property type="entry name" value="(Trans)glycosidases"/>
    <property type="match status" value="1"/>
</dbReference>
<protein>
    <submittedName>
        <fullName evidence="6">Probable glucan 1,3-alpha-glucosidase</fullName>
    </submittedName>
</protein>
<keyword evidence="2" id="KW-0378">Hydrolase</keyword>
<dbReference type="InterPro" id="IPR000322">
    <property type="entry name" value="Glyco_hydro_31_TIM"/>
</dbReference>
<dbReference type="Pfam" id="PF01055">
    <property type="entry name" value="Glyco_hydro_31_2nd"/>
    <property type="match status" value="1"/>
</dbReference>
<evidence type="ECO:0000313" key="6">
    <source>
        <dbReference type="EMBL" id="CAB3248268.1"/>
    </source>
</evidence>
<name>A0A6F9DDK9_9ASCI</name>
<feature type="chain" id="PRO_5026328131" evidence="3">
    <location>
        <begin position="20"/>
        <end position="754"/>
    </location>
</feature>
<dbReference type="NCBIfam" id="NF007746">
    <property type="entry name" value="PRK10426.1"/>
    <property type="match status" value="1"/>
</dbReference>
<reference evidence="6" key="1">
    <citation type="submission" date="2020-04" db="EMBL/GenBank/DDBJ databases">
        <authorList>
            <person name="Neveu A P."/>
        </authorList>
    </citation>
    <scope>NUCLEOTIDE SEQUENCE</scope>
    <source>
        <tissue evidence="6">Whole embryo</tissue>
    </source>
</reference>
<dbReference type="SUPFAM" id="SSF74650">
    <property type="entry name" value="Galactose mutarotase-like"/>
    <property type="match status" value="1"/>
</dbReference>
<keyword evidence="3" id="KW-0732">Signal</keyword>
<evidence type="ECO:0000259" key="5">
    <source>
        <dbReference type="Pfam" id="PF21365"/>
    </source>
</evidence>
<evidence type="ECO:0000256" key="2">
    <source>
        <dbReference type="RuleBase" id="RU361185"/>
    </source>
</evidence>
<accession>A0A6F9DDK9</accession>
<dbReference type="GO" id="GO:0030246">
    <property type="term" value="F:carbohydrate binding"/>
    <property type="evidence" value="ECO:0007669"/>
    <property type="project" value="InterPro"/>
</dbReference>
<organism evidence="6">
    <name type="scientific">Phallusia mammillata</name>
    <dbReference type="NCBI Taxonomy" id="59560"/>
    <lineage>
        <taxon>Eukaryota</taxon>
        <taxon>Metazoa</taxon>
        <taxon>Chordata</taxon>
        <taxon>Tunicata</taxon>
        <taxon>Ascidiacea</taxon>
        <taxon>Phlebobranchia</taxon>
        <taxon>Ascidiidae</taxon>
        <taxon>Phallusia</taxon>
    </lineage>
</organism>
<dbReference type="PANTHER" id="PTHR46959">
    <property type="entry name" value="SULFOQUINOVOSIDASE"/>
    <property type="match status" value="1"/>
</dbReference>
<dbReference type="CDD" id="cd06594">
    <property type="entry name" value="GH31_glucosidase_YihQ"/>
    <property type="match status" value="1"/>
</dbReference>
<sequence>MQIISVSLAIFAITWNVETTCGLFTFKKNIHSLEIFLDNRLILKHTSAQPAVHLGVGTASYKNNHGNFDISSTLSDRVSLNSFTVLENEINSTEVVSASNESFIVNFFHDLGTPSIYLKFSNEGLISTISVNKITGGKYNRLWLKFWADPKETIYGGGEQFNYFSLRGRSYPMWAREQGVGRNKSTIVTYFADLIAGAGGDYHTTYWPQPTFVSDRMYFMHLDFSFFSLVNLTNENCHELELWEDIAQAKFHFNTAVTWKQLLERLTDFLGRQPTPPEWLYNGAVIGVQGGTDEVLQKVEELQSGGVKVSGIWIQDWSGKFVTSFGKRVYWNWQWDPTMYPRLDVEIKRMRKLGIRFLSYINPHVIKDSPMYQDADAQGFFIKSKETGKTQLVDFGEFDCGTVDLTNPDAYKWYKNVLKGMLEFGFSGWMADFGGEYIPAEDAVYFNGRSPKGMHNSYSELWAKLNKEAVTEAEKINDTFIFMRSGFGRSPGYTLVNWAGDQNVDFSYADGLASVIPAALSMGMSGMGFTHSDVGGYFSDLCVVRTEELVLRWGEMNVFTPILRTHEGNRPNRNWQVYTTEKTIRSFARLTQLYTLLTPYHKFVAKEVANHGYPAQRPLFFHYPDDPSVYDIKFQYLYGSDLLVAPVFLEAQRTWQIYLPPDRWVYLWNGTEINVVPDEEGRGITVAVNAEIGNPPVFYRKSSDFSQLFQRFAPYVVYRPDDSSNLTWHLLLNNPTIFIFLIFRKVFWYVFLSV</sequence>
<dbReference type="AlphaFoldDB" id="A0A6F9DDK9"/>
<dbReference type="InterPro" id="IPR052990">
    <property type="entry name" value="Sulfoquinovosidase_GH31"/>
</dbReference>
<dbReference type="PANTHER" id="PTHR46959:SF2">
    <property type="entry name" value="SULFOQUINOVOSIDASE"/>
    <property type="match status" value="1"/>
</dbReference>
<dbReference type="CDD" id="cd14752">
    <property type="entry name" value="GH31_N"/>
    <property type="match status" value="1"/>
</dbReference>
<dbReference type="InterPro" id="IPR013780">
    <property type="entry name" value="Glyco_hydro_b"/>
</dbReference>
<dbReference type="InterPro" id="IPR011013">
    <property type="entry name" value="Gal_mutarotase_sf_dom"/>
</dbReference>
<dbReference type="GO" id="GO:0090599">
    <property type="term" value="F:alpha-glucosidase activity"/>
    <property type="evidence" value="ECO:0007669"/>
    <property type="project" value="UniProtKB-ARBA"/>
</dbReference>
<comment type="similarity">
    <text evidence="1 2">Belongs to the glycosyl hydrolase 31 family.</text>
</comment>
<dbReference type="Pfam" id="PF21365">
    <property type="entry name" value="Glyco_hydro_31_3rd"/>
    <property type="match status" value="1"/>
</dbReference>
<gene>
    <name evidence="6" type="primary">Ganc</name>
</gene>
<dbReference type="InterPro" id="IPR044112">
    <property type="entry name" value="YihQ_TIM-like"/>
</dbReference>
<dbReference type="Gene3D" id="2.60.40.1760">
    <property type="entry name" value="glycosyl hydrolase (family 31)"/>
    <property type="match status" value="1"/>
</dbReference>
<evidence type="ECO:0000256" key="1">
    <source>
        <dbReference type="ARBA" id="ARBA00007806"/>
    </source>
</evidence>
<dbReference type="Gene3D" id="3.20.20.80">
    <property type="entry name" value="Glycosidases"/>
    <property type="match status" value="1"/>
</dbReference>
<evidence type="ECO:0000259" key="4">
    <source>
        <dbReference type="Pfam" id="PF01055"/>
    </source>
</evidence>
<feature type="domain" description="Glycoside hydrolase family 31 TIM barrel" evidence="4">
    <location>
        <begin position="276"/>
        <end position="590"/>
    </location>
</feature>
<keyword evidence="2" id="KW-0326">Glycosidase</keyword>
<dbReference type="SUPFAM" id="SSF51011">
    <property type="entry name" value="Glycosyl hydrolase domain"/>
    <property type="match status" value="1"/>
</dbReference>
<proteinExistence type="evidence at transcript level"/>
<feature type="signal peptide" evidence="3">
    <location>
        <begin position="1"/>
        <end position="19"/>
    </location>
</feature>
<dbReference type="InterPro" id="IPR017853">
    <property type="entry name" value="GH"/>
</dbReference>